<name>A0ACC1KVN2_9FUNG</name>
<dbReference type="EMBL" id="JANBUN010002054">
    <property type="protein sequence ID" value="KAJ2795809.1"/>
    <property type="molecule type" value="Genomic_DNA"/>
</dbReference>
<organism evidence="1 2">
    <name type="scientific">Coemansia helicoidea</name>
    <dbReference type="NCBI Taxonomy" id="1286919"/>
    <lineage>
        <taxon>Eukaryota</taxon>
        <taxon>Fungi</taxon>
        <taxon>Fungi incertae sedis</taxon>
        <taxon>Zoopagomycota</taxon>
        <taxon>Kickxellomycotina</taxon>
        <taxon>Kickxellomycetes</taxon>
        <taxon>Kickxellales</taxon>
        <taxon>Kickxellaceae</taxon>
        <taxon>Coemansia</taxon>
    </lineage>
</organism>
<protein>
    <submittedName>
        <fullName evidence="1">Uncharacterized protein</fullName>
    </submittedName>
</protein>
<sequence>MLTENNPGRPDRQRGQRDGAPPARTSSVGPVPASRFAGFSDAKAAHLRRYITDQARWPLESPPMSRAASRASLPDGRRPERAEAAIGEPSAQAAGKRGGRKQAQRKRLHIAAPPTAGNGPGQPAAETAAGDARYPGHIQALATPPRGQRIRNIGIFSKGKAVASAGA</sequence>
<keyword evidence="2" id="KW-1185">Reference proteome</keyword>
<proteinExistence type="predicted"/>
<dbReference type="Proteomes" id="UP001140087">
    <property type="component" value="Unassembled WGS sequence"/>
</dbReference>
<evidence type="ECO:0000313" key="2">
    <source>
        <dbReference type="Proteomes" id="UP001140087"/>
    </source>
</evidence>
<accession>A0ACC1KVN2</accession>
<evidence type="ECO:0000313" key="1">
    <source>
        <dbReference type="EMBL" id="KAJ2795809.1"/>
    </source>
</evidence>
<comment type="caution">
    <text evidence="1">The sequence shown here is derived from an EMBL/GenBank/DDBJ whole genome shotgun (WGS) entry which is preliminary data.</text>
</comment>
<reference evidence="1" key="1">
    <citation type="submission" date="2022-07" db="EMBL/GenBank/DDBJ databases">
        <title>Phylogenomic reconstructions and comparative analyses of Kickxellomycotina fungi.</title>
        <authorList>
            <person name="Reynolds N.K."/>
            <person name="Stajich J.E."/>
            <person name="Barry K."/>
            <person name="Grigoriev I.V."/>
            <person name="Crous P."/>
            <person name="Smith M.E."/>
        </authorList>
    </citation>
    <scope>NUCLEOTIDE SEQUENCE</scope>
    <source>
        <strain evidence="1">BCRC 34780</strain>
    </source>
</reference>
<gene>
    <name evidence="1" type="ORF">H4R21_004965</name>
</gene>
<feature type="non-terminal residue" evidence="1">
    <location>
        <position position="167"/>
    </location>
</feature>